<dbReference type="InterPro" id="IPR029058">
    <property type="entry name" value="AB_hydrolase_fold"/>
</dbReference>
<protein>
    <recommendedName>
        <fullName evidence="2">AB hydrolase-1 domain-containing protein</fullName>
    </recommendedName>
</protein>
<accession>A0A812RE19</accession>
<keyword evidence="1" id="KW-0378">Hydrolase</keyword>
<gene>
    <name evidence="3" type="ORF">SNAT2548_LOCUS23436</name>
</gene>
<evidence type="ECO:0000313" key="4">
    <source>
        <dbReference type="Proteomes" id="UP000604046"/>
    </source>
</evidence>
<keyword evidence="4" id="KW-1185">Reference proteome</keyword>
<dbReference type="PANTHER" id="PTHR43798:SF31">
    <property type="entry name" value="AB HYDROLASE SUPERFAMILY PROTEIN YCLE"/>
    <property type="match status" value="1"/>
</dbReference>
<dbReference type="PANTHER" id="PTHR43798">
    <property type="entry name" value="MONOACYLGLYCEROL LIPASE"/>
    <property type="match status" value="1"/>
</dbReference>
<name>A0A812RE19_9DINO</name>
<evidence type="ECO:0000259" key="2">
    <source>
        <dbReference type="Pfam" id="PF12697"/>
    </source>
</evidence>
<feature type="domain" description="AB hydrolase-1" evidence="2">
    <location>
        <begin position="30"/>
        <end position="263"/>
    </location>
</feature>
<dbReference type="OrthoDB" id="408373at2759"/>
<organism evidence="3 4">
    <name type="scientific">Symbiodinium natans</name>
    <dbReference type="NCBI Taxonomy" id="878477"/>
    <lineage>
        <taxon>Eukaryota</taxon>
        <taxon>Sar</taxon>
        <taxon>Alveolata</taxon>
        <taxon>Dinophyceae</taxon>
        <taxon>Suessiales</taxon>
        <taxon>Symbiodiniaceae</taxon>
        <taxon>Symbiodinium</taxon>
    </lineage>
</organism>
<evidence type="ECO:0000313" key="3">
    <source>
        <dbReference type="EMBL" id="CAE7431217.1"/>
    </source>
</evidence>
<dbReference type="Proteomes" id="UP000604046">
    <property type="component" value="Unassembled WGS sequence"/>
</dbReference>
<reference evidence="3" key="1">
    <citation type="submission" date="2021-02" db="EMBL/GenBank/DDBJ databases">
        <authorList>
            <person name="Dougan E. K."/>
            <person name="Rhodes N."/>
            <person name="Thang M."/>
            <person name="Chan C."/>
        </authorList>
    </citation>
    <scope>NUCLEOTIDE SEQUENCE</scope>
</reference>
<sequence>MTSIRLFLEDGEGTALTGFTWGKQTDDLVLCIAGGGGLVMPRYGDFADRLAARGFFVVALNTRGYGGGAGSMENVGMESNALDVVNALRQLGKERAHLVGWAGGNRVMRLVAARYGPLVRSVVLLAAGGLHGPTVDAETLRRAGEATSPQASMSEEERVRLVKACMFAPATGDARVRDFVESVLQAQAAGMIPSVTERAKAPDRDVWWGGGEAPLLVVQGLEDKMAPVENGRELKRQFEDRVRLVEVANAGHMLAYEQPQECVVAAVAFFTSVQEEALPLP</sequence>
<evidence type="ECO:0000256" key="1">
    <source>
        <dbReference type="ARBA" id="ARBA00022801"/>
    </source>
</evidence>
<proteinExistence type="predicted"/>
<dbReference type="EMBL" id="CAJNDS010002323">
    <property type="protein sequence ID" value="CAE7431217.1"/>
    <property type="molecule type" value="Genomic_DNA"/>
</dbReference>
<dbReference type="GO" id="GO:0016787">
    <property type="term" value="F:hydrolase activity"/>
    <property type="evidence" value="ECO:0007669"/>
    <property type="project" value="UniProtKB-KW"/>
</dbReference>
<dbReference type="AlphaFoldDB" id="A0A812RE19"/>
<comment type="caution">
    <text evidence="3">The sequence shown here is derived from an EMBL/GenBank/DDBJ whole genome shotgun (WGS) entry which is preliminary data.</text>
</comment>
<dbReference type="Pfam" id="PF12697">
    <property type="entry name" value="Abhydrolase_6"/>
    <property type="match status" value="1"/>
</dbReference>
<dbReference type="GO" id="GO:0016020">
    <property type="term" value="C:membrane"/>
    <property type="evidence" value="ECO:0007669"/>
    <property type="project" value="TreeGrafter"/>
</dbReference>
<dbReference type="Gene3D" id="3.40.50.1820">
    <property type="entry name" value="alpha/beta hydrolase"/>
    <property type="match status" value="1"/>
</dbReference>
<dbReference type="InterPro" id="IPR000073">
    <property type="entry name" value="AB_hydrolase_1"/>
</dbReference>
<dbReference type="InterPro" id="IPR050266">
    <property type="entry name" value="AB_hydrolase_sf"/>
</dbReference>
<dbReference type="SUPFAM" id="SSF53474">
    <property type="entry name" value="alpha/beta-Hydrolases"/>
    <property type="match status" value="1"/>
</dbReference>